<organism evidence="2">
    <name type="scientific">marine metagenome</name>
    <dbReference type="NCBI Taxonomy" id="408172"/>
    <lineage>
        <taxon>unclassified sequences</taxon>
        <taxon>metagenomes</taxon>
        <taxon>ecological metagenomes</taxon>
    </lineage>
</organism>
<dbReference type="Gene3D" id="3.30.720.110">
    <property type="match status" value="1"/>
</dbReference>
<gene>
    <name evidence="2" type="ORF">METZ01_LOCUS333151</name>
</gene>
<dbReference type="PANTHER" id="PTHR34109:SF1">
    <property type="entry name" value="VOC DOMAIN-CONTAINING PROTEIN"/>
    <property type="match status" value="1"/>
</dbReference>
<dbReference type="InterPro" id="IPR029068">
    <property type="entry name" value="Glyas_Bleomycin-R_OHBP_Dase"/>
</dbReference>
<dbReference type="SUPFAM" id="SSF54593">
    <property type="entry name" value="Glyoxalase/Bleomycin resistance protein/Dihydroxybiphenyl dioxygenase"/>
    <property type="match status" value="1"/>
</dbReference>
<evidence type="ECO:0000313" key="2">
    <source>
        <dbReference type="EMBL" id="SVC80297.1"/>
    </source>
</evidence>
<dbReference type="AlphaFoldDB" id="A0A382Q5H8"/>
<dbReference type="EMBL" id="UINC01111811">
    <property type="protein sequence ID" value="SVC80297.1"/>
    <property type="molecule type" value="Genomic_DNA"/>
</dbReference>
<dbReference type="Pfam" id="PF00903">
    <property type="entry name" value="Glyoxalase"/>
    <property type="match status" value="1"/>
</dbReference>
<dbReference type="PANTHER" id="PTHR34109">
    <property type="entry name" value="BNAUNNG04460D PROTEIN-RELATED"/>
    <property type="match status" value="1"/>
</dbReference>
<accession>A0A382Q5H8</accession>
<dbReference type="InterPro" id="IPR037523">
    <property type="entry name" value="VOC_core"/>
</dbReference>
<reference evidence="2" key="1">
    <citation type="submission" date="2018-05" db="EMBL/GenBank/DDBJ databases">
        <authorList>
            <person name="Lanie J.A."/>
            <person name="Ng W.-L."/>
            <person name="Kazmierczak K.M."/>
            <person name="Andrzejewski T.M."/>
            <person name="Davidsen T.M."/>
            <person name="Wayne K.J."/>
            <person name="Tettelin H."/>
            <person name="Glass J.I."/>
            <person name="Rusch D."/>
            <person name="Podicherti R."/>
            <person name="Tsui H.-C.T."/>
            <person name="Winkler M.E."/>
        </authorList>
    </citation>
    <scope>NUCLEOTIDE SEQUENCE</scope>
</reference>
<dbReference type="Gene3D" id="3.30.720.120">
    <property type="match status" value="1"/>
</dbReference>
<name>A0A382Q5H8_9ZZZZ</name>
<protein>
    <recommendedName>
        <fullName evidence="1">VOC domain-containing protein</fullName>
    </recommendedName>
</protein>
<dbReference type="InterPro" id="IPR004360">
    <property type="entry name" value="Glyas_Fos-R_dOase_dom"/>
</dbReference>
<sequence>MESKAKIIPSIRYNNCEKAIQWLCEAFDFKIHLKVPSDNGGILHAQLIYNDCMIMLGSAHEGDGFGKLNSSPLELEGQNTASVYMVVADADAHYKKALAKGAEIVLDIKDEDYGGRGYTCKDLEGHLWSFGAYNPWD</sequence>
<dbReference type="PROSITE" id="PS51819">
    <property type="entry name" value="VOC"/>
    <property type="match status" value="1"/>
</dbReference>
<evidence type="ECO:0000259" key="1">
    <source>
        <dbReference type="PROSITE" id="PS51819"/>
    </source>
</evidence>
<feature type="domain" description="VOC" evidence="1">
    <location>
        <begin position="4"/>
        <end position="133"/>
    </location>
</feature>
<proteinExistence type="predicted"/>